<dbReference type="PANTHER" id="PTHR19960:SF11">
    <property type="entry name" value="TEKTIN"/>
    <property type="match status" value="1"/>
</dbReference>
<evidence type="ECO:0000256" key="4">
    <source>
        <dbReference type="SAM" id="Coils"/>
    </source>
</evidence>
<reference evidence="6" key="1">
    <citation type="submission" date="2025-08" db="UniProtKB">
        <authorList>
            <consortium name="RefSeq"/>
        </authorList>
    </citation>
    <scope>IDENTIFICATION</scope>
</reference>
<keyword evidence="3" id="KW-0282">Flagellum</keyword>
<keyword evidence="2" id="KW-0963">Cytoplasm</keyword>
<comment type="similarity">
    <text evidence="1 3">Belongs to the tektin family.</text>
</comment>
<keyword evidence="3" id="KW-0969">Cilium</keyword>
<keyword evidence="5" id="KW-1185">Reference proteome</keyword>
<dbReference type="GeneID" id="110976130"/>
<feature type="coiled-coil region" evidence="4">
    <location>
        <begin position="369"/>
        <end position="396"/>
    </location>
</feature>
<dbReference type="InterPro" id="IPR048256">
    <property type="entry name" value="Tektin-like"/>
</dbReference>
<dbReference type="GO" id="GO:0005930">
    <property type="term" value="C:axoneme"/>
    <property type="evidence" value="ECO:0007669"/>
    <property type="project" value="UniProtKB-SubCell"/>
</dbReference>
<evidence type="ECO:0000313" key="6">
    <source>
        <dbReference type="RefSeq" id="XP_022084853.1"/>
    </source>
</evidence>
<comment type="subcellular location">
    <subcellularLocation>
        <location evidence="3">Cytoplasm</location>
        <location evidence="3">Cytoskeleton</location>
        <location evidence="3">Cilium axoneme</location>
    </subcellularLocation>
</comment>
<gene>
    <name evidence="6" type="primary">LOC110976130</name>
</gene>
<dbReference type="CTD" id="64518"/>
<dbReference type="GO" id="GO:0005634">
    <property type="term" value="C:nucleus"/>
    <property type="evidence" value="ECO:0007669"/>
    <property type="project" value="TreeGrafter"/>
</dbReference>
<feature type="coiled-coil region" evidence="4">
    <location>
        <begin position="442"/>
        <end position="469"/>
    </location>
</feature>
<dbReference type="GO" id="GO:0060271">
    <property type="term" value="P:cilium assembly"/>
    <property type="evidence" value="ECO:0007669"/>
    <property type="project" value="UniProtKB-UniRule"/>
</dbReference>
<name>A0A8B7XVG3_ACAPL</name>
<dbReference type="KEGG" id="aplc:110976130"/>
<evidence type="ECO:0000256" key="3">
    <source>
        <dbReference type="RuleBase" id="RU367040"/>
    </source>
</evidence>
<sequence length="504" mass="57573">MQDYYGQTMTASYFSAPRVGMGTSYLPPLESTMQASYKSYAPPFVVSQSLNLPWKPSTYQRGAMRSMPTSLSAPELNPSTLYRDDVVSKVPPLMPSARTALFSKYTPTDWFKSNNQNYRSSDMTRSAAQRLRDENVRICHDTDARTVKTQQESSKNLGNRLQDINFWKSELNHELDEMGKEINDLVAWKQRTENALKETEGPLQIAQECLFNREKRQGIDLVNDNVERELIKEVNTIRESQNKLRKMIDRANTQISMSRAAQHELEKDLTDKFRALTIDNKCHQLGNTSHGLAYYRGIEGVDQCVSIPESWAKFSNDNILRSQRERNASKGLRGDVDSTLQETSNDMWTQNNAVNVAFSARIAETMDARNSLQSHLARVLQEINEMENNIDVLRKAIADKTAPMQVAQSRLESRTRRPNVELCRDQPQHRLVREVGEIYETVDVLQNRLRAAESALQELCNTKTTLEHDLGVKNNSLYIDKEKCMGTRRTYPTTAKLAGYRGQP</sequence>
<dbReference type="GO" id="GO:0060294">
    <property type="term" value="P:cilium movement involved in cell motility"/>
    <property type="evidence" value="ECO:0007669"/>
    <property type="project" value="UniProtKB-UniRule"/>
</dbReference>
<keyword evidence="3" id="KW-0966">Cell projection</keyword>
<dbReference type="GO" id="GO:0015630">
    <property type="term" value="C:microtubule cytoskeleton"/>
    <property type="evidence" value="ECO:0007669"/>
    <property type="project" value="UniProtKB-UniRule"/>
</dbReference>
<dbReference type="OMA" id="CMEPISG"/>
<dbReference type="PANTHER" id="PTHR19960">
    <property type="entry name" value="TEKTIN"/>
    <property type="match status" value="1"/>
</dbReference>
<dbReference type="RefSeq" id="XP_022084853.1">
    <property type="nucleotide sequence ID" value="XM_022229161.1"/>
</dbReference>
<organism evidence="5 6">
    <name type="scientific">Acanthaster planci</name>
    <name type="common">Crown-of-thorns starfish</name>
    <dbReference type="NCBI Taxonomy" id="133434"/>
    <lineage>
        <taxon>Eukaryota</taxon>
        <taxon>Metazoa</taxon>
        <taxon>Echinodermata</taxon>
        <taxon>Eleutherozoa</taxon>
        <taxon>Asterozoa</taxon>
        <taxon>Asteroidea</taxon>
        <taxon>Valvatacea</taxon>
        <taxon>Valvatida</taxon>
        <taxon>Acanthasteridae</taxon>
        <taxon>Acanthaster</taxon>
    </lineage>
</organism>
<dbReference type="InterPro" id="IPR000435">
    <property type="entry name" value="Tektins"/>
</dbReference>
<protein>
    <recommendedName>
        <fullName evidence="3">Tektin</fullName>
    </recommendedName>
</protein>
<dbReference type="AlphaFoldDB" id="A0A8B7XVG3"/>
<evidence type="ECO:0000313" key="5">
    <source>
        <dbReference type="Proteomes" id="UP000694845"/>
    </source>
</evidence>
<dbReference type="OrthoDB" id="9886517at2759"/>
<keyword evidence="4" id="KW-0175">Coiled coil</keyword>
<evidence type="ECO:0000256" key="1">
    <source>
        <dbReference type="ARBA" id="ARBA00007209"/>
    </source>
</evidence>
<proteinExistence type="inferred from homology"/>
<dbReference type="Proteomes" id="UP000694845">
    <property type="component" value="Unplaced"/>
</dbReference>
<evidence type="ECO:0000256" key="2">
    <source>
        <dbReference type="ARBA" id="ARBA00022490"/>
    </source>
</evidence>
<accession>A0A8B7XVG3</accession>
<dbReference type="PRINTS" id="PR00511">
    <property type="entry name" value="TEKTIN"/>
</dbReference>
<dbReference type="Pfam" id="PF03148">
    <property type="entry name" value="Tektin"/>
    <property type="match status" value="1"/>
</dbReference>